<keyword evidence="5 6" id="KW-0472">Membrane</keyword>
<feature type="transmembrane region" description="Helical" evidence="6">
    <location>
        <begin position="216"/>
        <end position="236"/>
    </location>
</feature>
<dbReference type="GO" id="GO:0016020">
    <property type="term" value="C:membrane"/>
    <property type="evidence" value="ECO:0007669"/>
    <property type="project" value="UniProtKB-SubCell"/>
</dbReference>
<feature type="transmembrane region" description="Helical" evidence="6">
    <location>
        <begin position="174"/>
        <end position="196"/>
    </location>
</feature>
<feature type="transmembrane region" description="Helical" evidence="6">
    <location>
        <begin position="22"/>
        <end position="42"/>
    </location>
</feature>
<dbReference type="GO" id="GO:0042391">
    <property type="term" value="P:regulation of membrane potential"/>
    <property type="evidence" value="ECO:0007669"/>
    <property type="project" value="TreeGrafter"/>
</dbReference>
<gene>
    <name evidence="10" type="ORF">EGYM00392_LOCUS8271</name>
</gene>
<dbReference type="GO" id="GO:0050982">
    <property type="term" value="P:detection of mechanical stimulus"/>
    <property type="evidence" value="ECO:0007669"/>
    <property type="project" value="TreeGrafter"/>
</dbReference>
<dbReference type="GO" id="GO:0071260">
    <property type="term" value="P:cellular response to mechanical stimulus"/>
    <property type="evidence" value="ECO:0007669"/>
    <property type="project" value="TreeGrafter"/>
</dbReference>
<dbReference type="Pfam" id="PF24874">
    <property type="entry name" value="Piezo_THU9_anchor"/>
    <property type="match status" value="1"/>
</dbReference>
<evidence type="ECO:0000256" key="3">
    <source>
        <dbReference type="ARBA" id="ARBA00022692"/>
    </source>
</evidence>
<evidence type="ECO:0008006" key="11">
    <source>
        <dbReference type="Google" id="ProtNLM"/>
    </source>
</evidence>
<dbReference type="GO" id="GO:0008381">
    <property type="term" value="F:mechanosensitive monoatomic ion channel activity"/>
    <property type="evidence" value="ECO:0007669"/>
    <property type="project" value="InterPro"/>
</dbReference>
<evidence type="ECO:0000256" key="6">
    <source>
        <dbReference type="SAM" id="Phobius"/>
    </source>
</evidence>
<evidence type="ECO:0000256" key="5">
    <source>
        <dbReference type="ARBA" id="ARBA00023136"/>
    </source>
</evidence>
<dbReference type="InterPro" id="IPR027272">
    <property type="entry name" value="Piezo"/>
</dbReference>
<sequence length="776" mass="89957">MFQFLLSYTDWLCFMMFVYNTIYFPSLFIILLTASTFCYALLVTPHNFYWEAAVVYVESVIGLKAFALVMQSANKSDGFFPRAILHFCSHSGSFQDMSSDLILIVLIVLHKSMLRWGIWYVGDDMERTRVIRNPSKRNFRRQPGIGTLLAQVCRRMGSWFRRRVSMEDKLGKDLYMVEFFFEGCFFTTLLFSYYSLVGSDSDLVSSIQTNLIPGALVLWQAFLFLLITINRVVYLFRSLPMKLVLHYFNTILLIFGCLWFWNAMRRREPPRADFTFRCQLLIALKSLQLACSAQQIKYGYARIACNRLTDEYTDFKYYIYILFRVMPFVVEVKSILDWTFTRTTLKLWYWLKLEDIHHELLVARADIEDTKYHNRRVGAPFPAWPKCKSGLCFFLLIMMILFMPLLWYASFSPALTYNYVNVTSVEVAFEASPALFKSEVVIPQEQLRNEDTVQVGSWIQKMHPVLARHMLDEENSVQIISLTGYSQTLWDISTPARKMLLHRLSSGSGVSLVITTTVTRVRGFGKSVNRVKQTWPIPKDKYRDVAMVIDRAKSHVNEVNESIPTAIELNCFYSPFLFNSPLSVQRYTLDPDDAPCSLMANCMLSFEDDEAFPGRQYANLQCRSLFQNGNGNGIWPPKWSPEEQACISHGDQCPNYDSADNNDQHPWAPLYFVVTSAKAPFYQGAGFLASVGIMTLSSTFVFTLARVLRWLLTGQAYRVPLEDMKDPTRLIQLVEDIKLARAEGDLMLEEQLYKELIHIYQSTELLKYWSRLDMQR</sequence>
<name>A0A7S1I0S6_9EUGL</name>
<keyword evidence="3 6" id="KW-0812">Transmembrane</keyword>
<organism evidence="10">
    <name type="scientific">Eutreptiella gymnastica</name>
    <dbReference type="NCBI Taxonomy" id="73025"/>
    <lineage>
        <taxon>Eukaryota</taxon>
        <taxon>Discoba</taxon>
        <taxon>Euglenozoa</taxon>
        <taxon>Euglenida</taxon>
        <taxon>Spirocuta</taxon>
        <taxon>Euglenophyceae</taxon>
        <taxon>Eutreptiales</taxon>
        <taxon>Eutreptiaceae</taxon>
        <taxon>Eutreptiella</taxon>
    </lineage>
</organism>
<dbReference type="InterPro" id="IPR056770">
    <property type="entry name" value="Piezo_THU9_anchor"/>
</dbReference>
<evidence type="ECO:0000259" key="7">
    <source>
        <dbReference type="Pfam" id="PF12166"/>
    </source>
</evidence>
<reference evidence="10" key="1">
    <citation type="submission" date="2021-01" db="EMBL/GenBank/DDBJ databases">
        <authorList>
            <person name="Corre E."/>
            <person name="Pelletier E."/>
            <person name="Niang G."/>
            <person name="Scheremetjew M."/>
            <person name="Finn R."/>
            <person name="Kale V."/>
            <person name="Holt S."/>
            <person name="Cochrane G."/>
            <person name="Meng A."/>
            <person name="Brown T."/>
            <person name="Cohen L."/>
        </authorList>
    </citation>
    <scope>NUCLEOTIDE SEQUENCE</scope>
    <source>
        <strain evidence="10">NIES-381</strain>
    </source>
</reference>
<keyword evidence="4 6" id="KW-1133">Transmembrane helix</keyword>
<dbReference type="Pfam" id="PF12166">
    <property type="entry name" value="Piezo_cap"/>
    <property type="match status" value="1"/>
</dbReference>
<evidence type="ECO:0000256" key="1">
    <source>
        <dbReference type="ARBA" id="ARBA00004141"/>
    </source>
</evidence>
<feature type="transmembrane region" description="Helical" evidence="6">
    <location>
        <begin position="391"/>
        <end position="409"/>
    </location>
</feature>
<accession>A0A7S1I0S6</accession>
<feature type="domain" description="Piezo THU9 and anchor" evidence="9">
    <location>
        <begin position="172"/>
        <end position="409"/>
    </location>
</feature>
<feature type="domain" description="Piezo transmembrane helical unit" evidence="8">
    <location>
        <begin position="7"/>
        <end position="119"/>
    </location>
</feature>
<dbReference type="InterPro" id="IPR031334">
    <property type="entry name" value="Piezo_cap_dom"/>
</dbReference>
<feature type="transmembrane region" description="Helical" evidence="6">
    <location>
        <begin position="685"/>
        <end position="708"/>
    </location>
</feature>
<feature type="transmembrane region" description="Helical" evidence="6">
    <location>
        <begin position="243"/>
        <end position="261"/>
    </location>
</feature>
<proteinExistence type="inferred from homology"/>
<feature type="transmembrane region" description="Helical" evidence="6">
    <location>
        <begin position="49"/>
        <end position="70"/>
    </location>
</feature>
<evidence type="ECO:0000259" key="8">
    <source>
        <dbReference type="Pfam" id="PF23188"/>
    </source>
</evidence>
<protein>
    <recommendedName>
        <fullName evidence="11">Piezo non-specific cation channel R-Ras-binding domain-containing protein</fullName>
    </recommendedName>
</protein>
<feature type="domain" description="Piezo non-specific cation channel cap" evidence="7">
    <location>
        <begin position="473"/>
        <end position="771"/>
    </location>
</feature>
<evidence type="ECO:0000256" key="4">
    <source>
        <dbReference type="ARBA" id="ARBA00022989"/>
    </source>
</evidence>
<feature type="transmembrane region" description="Helical" evidence="6">
    <location>
        <begin position="101"/>
        <end position="122"/>
    </location>
</feature>
<dbReference type="InterPro" id="IPR056768">
    <property type="entry name" value="THU_Piezo"/>
</dbReference>
<dbReference type="EMBL" id="HBGA01021434">
    <property type="protein sequence ID" value="CAD8997207.1"/>
    <property type="molecule type" value="Transcribed_RNA"/>
</dbReference>
<dbReference type="PANTHER" id="PTHR13167">
    <property type="entry name" value="PIEZO-TYPE MECHANOSENSITIVE ION CHANNEL COMPONENT"/>
    <property type="match status" value="1"/>
</dbReference>
<comment type="subcellular location">
    <subcellularLocation>
        <location evidence="1">Membrane</location>
        <topology evidence="1">Multi-pass membrane protein</topology>
    </subcellularLocation>
</comment>
<evidence type="ECO:0000313" key="10">
    <source>
        <dbReference type="EMBL" id="CAD8997207.1"/>
    </source>
</evidence>
<dbReference type="Pfam" id="PF23188">
    <property type="entry name" value="THU_Piezo1"/>
    <property type="match status" value="1"/>
</dbReference>
<comment type="similarity">
    <text evidence="2">Belongs to the PIEZO (TC 1.A.75) family.</text>
</comment>
<evidence type="ECO:0000259" key="9">
    <source>
        <dbReference type="Pfam" id="PF24874"/>
    </source>
</evidence>
<dbReference type="GO" id="GO:0005261">
    <property type="term" value="F:monoatomic cation channel activity"/>
    <property type="evidence" value="ECO:0007669"/>
    <property type="project" value="TreeGrafter"/>
</dbReference>
<dbReference type="AlphaFoldDB" id="A0A7S1I0S6"/>
<evidence type="ECO:0000256" key="2">
    <source>
        <dbReference type="ARBA" id="ARBA00007821"/>
    </source>
</evidence>
<dbReference type="PANTHER" id="PTHR13167:SF25">
    <property type="entry name" value="PIEZO-TYPE MECHANOSENSITIVE ION CHANNEL COMPONENT"/>
    <property type="match status" value="1"/>
</dbReference>